<dbReference type="Proteomes" id="UP000094385">
    <property type="component" value="Unassembled WGS sequence"/>
</dbReference>
<accession>A0A1E3QBK7</accession>
<keyword evidence="1" id="KW-0472">Membrane</keyword>
<evidence type="ECO:0000313" key="2">
    <source>
        <dbReference type="EMBL" id="ODQ75083.1"/>
    </source>
</evidence>
<keyword evidence="3" id="KW-1185">Reference proteome</keyword>
<gene>
    <name evidence="2" type="ORF">LIPSTDRAFT_238228</name>
</gene>
<organism evidence="2 3">
    <name type="scientific">Lipomyces starkeyi NRRL Y-11557</name>
    <dbReference type="NCBI Taxonomy" id="675824"/>
    <lineage>
        <taxon>Eukaryota</taxon>
        <taxon>Fungi</taxon>
        <taxon>Dikarya</taxon>
        <taxon>Ascomycota</taxon>
        <taxon>Saccharomycotina</taxon>
        <taxon>Lipomycetes</taxon>
        <taxon>Lipomycetales</taxon>
        <taxon>Lipomycetaceae</taxon>
        <taxon>Lipomyces</taxon>
    </lineage>
</organism>
<sequence length="143" mass="16008">MARRLGCNQPRVVPSYCTRSPYQLRTQPISPNPYRPLYAHQSGSPNAGTRSSQSTCCVPNHVGLPLEHTDHLPPHISLYLAHYLPYISVLELLILVFASVPTLFLHFCLLIVFSISIRTFTSFQSTVHLLSRFTASRETAAIS</sequence>
<dbReference type="AlphaFoldDB" id="A0A1E3QBK7"/>
<dbReference type="EMBL" id="KV454291">
    <property type="protein sequence ID" value="ODQ75083.1"/>
    <property type="molecule type" value="Genomic_DNA"/>
</dbReference>
<evidence type="ECO:0000313" key="3">
    <source>
        <dbReference type="Proteomes" id="UP000094385"/>
    </source>
</evidence>
<proteinExistence type="predicted"/>
<protein>
    <submittedName>
        <fullName evidence="2">Uncharacterized protein</fullName>
    </submittedName>
</protein>
<keyword evidence="1" id="KW-1133">Transmembrane helix</keyword>
<evidence type="ECO:0000256" key="1">
    <source>
        <dbReference type="SAM" id="Phobius"/>
    </source>
</evidence>
<name>A0A1E3QBK7_LIPST</name>
<reference evidence="2 3" key="1">
    <citation type="journal article" date="2016" name="Proc. Natl. Acad. Sci. U.S.A.">
        <title>Comparative genomics of biotechnologically important yeasts.</title>
        <authorList>
            <person name="Riley R."/>
            <person name="Haridas S."/>
            <person name="Wolfe K.H."/>
            <person name="Lopes M.R."/>
            <person name="Hittinger C.T."/>
            <person name="Goeker M."/>
            <person name="Salamov A.A."/>
            <person name="Wisecaver J.H."/>
            <person name="Long T.M."/>
            <person name="Calvey C.H."/>
            <person name="Aerts A.L."/>
            <person name="Barry K.W."/>
            <person name="Choi C."/>
            <person name="Clum A."/>
            <person name="Coughlan A.Y."/>
            <person name="Deshpande S."/>
            <person name="Douglass A.P."/>
            <person name="Hanson S.J."/>
            <person name="Klenk H.-P."/>
            <person name="LaButti K.M."/>
            <person name="Lapidus A."/>
            <person name="Lindquist E.A."/>
            <person name="Lipzen A.M."/>
            <person name="Meier-Kolthoff J.P."/>
            <person name="Ohm R.A."/>
            <person name="Otillar R.P."/>
            <person name="Pangilinan J.L."/>
            <person name="Peng Y."/>
            <person name="Rokas A."/>
            <person name="Rosa C.A."/>
            <person name="Scheuner C."/>
            <person name="Sibirny A.A."/>
            <person name="Slot J.C."/>
            <person name="Stielow J.B."/>
            <person name="Sun H."/>
            <person name="Kurtzman C.P."/>
            <person name="Blackwell M."/>
            <person name="Grigoriev I.V."/>
            <person name="Jeffries T.W."/>
        </authorList>
    </citation>
    <scope>NUCLEOTIDE SEQUENCE [LARGE SCALE GENOMIC DNA]</scope>
    <source>
        <strain evidence="2 3">NRRL Y-11557</strain>
    </source>
</reference>
<keyword evidence="1" id="KW-0812">Transmembrane</keyword>
<feature type="transmembrane region" description="Helical" evidence="1">
    <location>
        <begin position="92"/>
        <end position="115"/>
    </location>
</feature>